<protein>
    <submittedName>
        <fullName evidence="6">Type IV secretory pathway, VirB3-like protein</fullName>
    </submittedName>
</protein>
<keyword evidence="7" id="KW-1185">Reference proteome</keyword>
<dbReference type="PATRIC" id="fig|1768241.3.peg.3921"/>
<dbReference type="Proteomes" id="UP000068382">
    <property type="component" value="Unassembled WGS sequence"/>
</dbReference>
<evidence type="ECO:0000256" key="3">
    <source>
        <dbReference type="ARBA" id="ARBA00022989"/>
    </source>
</evidence>
<dbReference type="InterPro" id="IPR007792">
    <property type="entry name" value="T4SS_VirB3/TrbD/AvhB"/>
</dbReference>
<evidence type="ECO:0000256" key="4">
    <source>
        <dbReference type="ARBA" id="ARBA00023136"/>
    </source>
</evidence>
<comment type="subcellular location">
    <subcellularLocation>
        <location evidence="1">Membrane</location>
    </subcellularLocation>
</comment>
<dbReference type="GO" id="GO:0016020">
    <property type="term" value="C:membrane"/>
    <property type="evidence" value="ECO:0007669"/>
    <property type="project" value="UniProtKB-SubCell"/>
</dbReference>
<organism evidence="6 7">
    <name type="scientific">Tritonibacter horizontis</name>
    <dbReference type="NCBI Taxonomy" id="1768241"/>
    <lineage>
        <taxon>Bacteria</taxon>
        <taxon>Pseudomonadati</taxon>
        <taxon>Pseudomonadota</taxon>
        <taxon>Alphaproteobacteria</taxon>
        <taxon>Rhodobacterales</taxon>
        <taxon>Paracoccaceae</taxon>
        <taxon>Tritonibacter</taxon>
    </lineage>
</organism>
<feature type="transmembrane region" description="Helical" evidence="5">
    <location>
        <begin position="20"/>
        <end position="38"/>
    </location>
</feature>
<dbReference type="EMBL" id="LPUY01000096">
    <property type="protein sequence ID" value="KUP91421.1"/>
    <property type="molecule type" value="Genomic_DNA"/>
</dbReference>
<accession>A0A132BSS0</accession>
<evidence type="ECO:0000313" key="7">
    <source>
        <dbReference type="Proteomes" id="UP000068382"/>
    </source>
</evidence>
<dbReference type="OrthoDB" id="7923381at2"/>
<reference evidence="6 7" key="1">
    <citation type="submission" date="2015-12" db="EMBL/GenBank/DDBJ databases">
        <title>Genome sequence of the marine Rhodobacteraceae strain O3.65, Candidatus Tritonibacter horizontis.</title>
        <authorList>
            <person name="Poehlein A."/>
            <person name="Giebel H.A."/>
            <person name="Voget S."/>
            <person name="Brinkhoff T."/>
        </authorList>
    </citation>
    <scope>NUCLEOTIDE SEQUENCE [LARGE SCALE GENOMIC DNA]</scope>
    <source>
        <strain evidence="6 7">O3.65</strain>
    </source>
</reference>
<name>A0A132BSS0_9RHOB</name>
<dbReference type="RefSeq" id="WP_068247331.1">
    <property type="nucleotide sequence ID" value="NZ_LPUY01000096.1"/>
</dbReference>
<dbReference type="Pfam" id="PF05101">
    <property type="entry name" value="VirB3"/>
    <property type="match status" value="1"/>
</dbReference>
<evidence type="ECO:0000256" key="5">
    <source>
        <dbReference type="SAM" id="Phobius"/>
    </source>
</evidence>
<gene>
    <name evidence="6" type="ORF">TRIHO_37570</name>
</gene>
<proteinExistence type="predicted"/>
<keyword evidence="4 5" id="KW-0472">Membrane</keyword>
<evidence type="ECO:0000256" key="2">
    <source>
        <dbReference type="ARBA" id="ARBA00022692"/>
    </source>
</evidence>
<evidence type="ECO:0000313" key="6">
    <source>
        <dbReference type="EMBL" id="KUP91421.1"/>
    </source>
</evidence>
<dbReference type="AlphaFoldDB" id="A0A132BSS0"/>
<keyword evidence="3 5" id="KW-1133">Transmembrane helix</keyword>
<evidence type="ECO:0000256" key="1">
    <source>
        <dbReference type="ARBA" id="ARBA00004370"/>
    </source>
</evidence>
<sequence>MRDTPLFLGLTKPPRIFGLPIGYFVALVFASVIPFILVDDMRFLLVFIAGYPPLWLVADRNPNLFQILNVVMSRTPRTSVRSRDGGDLYVA</sequence>
<keyword evidence="2 5" id="KW-0812">Transmembrane</keyword>
<comment type="caution">
    <text evidence="6">The sequence shown here is derived from an EMBL/GenBank/DDBJ whole genome shotgun (WGS) entry which is preliminary data.</text>
</comment>